<dbReference type="PRINTS" id="PR01535">
    <property type="entry name" value="VOMERONASL2R"/>
</dbReference>
<evidence type="ECO:0000256" key="1">
    <source>
        <dbReference type="ARBA" id="ARBA00004651"/>
    </source>
</evidence>
<keyword evidence="15" id="KW-1185">Reference proteome</keyword>
<dbReference type="AlphaFoldDB" id="A0AA35L750"/>
<dbReference type="PROSITE" id="PS00981">
    <property type="entry name" value="G_PROTEIN_RECEP_F3_3"/>
    <property type="match status" value="1"/>
</dbReference>
<dbReference type="InterPro" id="IPR000068">
    <property type="entry name" value="GPCR_3_Ca_sens_rcpt-rel"/>
</dbReference>
<keyword evidence="9 14" id="KW-0675">Receptor</keyword>
<feature type="domain" description="G-protein coupled receptors family 3 profile" evidence="13">
    <location>
        <begin position="79"/>
        <end position="343"/>
    </location>
</feature>
<dbReference type="Gene3D" id="2.10.50.30">
    <property type="entry name" value="GPCR, family 3, nine cysteines domain"/>
    <property type="match status" value="1"/>
</dbReference>
<keyword evidence="5" id="KW-0732">Signal</keyword>
<evidence type="ECO:0000256" key="12">
    <source>
        <dbReference type="SAM" id="Phobius"/>
    </source>
</evidence>
<dbReference type="InterPro" id="IPR038550">
    <property type="entry name" value="GPCR_3_9-Cys_sf"/>
</dbReference>
<gene>
    <name evidence="14" type="ORF">PODLI_1B003335</name>
</gene>
<keyword evidence="4 12" id="KW-0812">Transmembrane</keyword>
<feature type="transmembrane region" description="Helical" evidence="12">
    <location>
        <begin position="273"/>
        <end position="293"/>
    </location>
</feature>
<dbReference type="FunFam" id="2.10.50.30:FF:000002">
    <property type="entry name" value="Vomeronasal 2 receptor, h1"/>
    <property type="match status" value="1"/>
</dbReference>
<evidence type="ECO:0000256" key="8">
    <source>
        <dbReference type="ARBA" id="ARBA00023136"/>
    </source>
</evidence>
<evidence type="ECO:0000256" key="7">
    <source>
        <dbReference type="ARBA" id="ARBA00023040"/>
    </source>
</evidence>
<dbReference type="CDD" id="cd15283">
    <property type="entry name" value="7tmC_V2R_pheromone"/>
    <property type="match status" value="1"/>
</dbReference>
<dbReference type="PRINTS" id="PR00248">
    <property type="entry name" value="GPCRMGR"/>
</dbReference>
<proteinExistence type="inferred from homology"/>
<organism evidence="14 15">
    <name type="scientific">Podarcis lilfordi</name>
    <name type="common">Lilford's wall lizard</name>
    <dbReference type="NCBI Taxonomy" id="74358"/>
    <lineage>
        <taxon>Eukaryota</taxon>
        <taxon>Metazoa</taxon>
        <taxon>Chordata</taxon>
        <taxon>Craniata</taxon>
        <taxon>Vertebrata</taxon>
        <taxon>Euteleostomi</taxon>
        <taxon>Lepidosauria</taxon>
        <taxon>Squamata</taxon>
        <taxon>Bifurcata</taxon>
        <taxon>Unidentata</taxon>
        <taxon>Episquamata</taxon>
        <taxon>Laterata</taxon>
        <taxon>Lacertibaenia</taxon>
        <taxon>Lacertidae</taxon>
        <taxon>Podarcis</taxon>
    </lineage>
</organism>
<evidence type="ECO:0000256" key="9">
    <source>
        <dbReference type="ARBA" id="ARBA00023170"/>
    </source>
</evidence>
<evidence type="ECO:0000313" key="15">
    <source>
        <dbReference type="Proteomes" id="UP001178461"/>
    </source>
</evidence>
<feature type="transmembrane region" description="Helical" evidence="12">
    <location>
        <begin position="149"/>
        <end position="173"/>
    </location>
</feature>
<evidence type="ECO:0000256" key="4">
    <source>
        <dbReference type="ARBA" id="ARBA00022692"/>
    </source>
</evidence>
<feature type="transmembrane region" description="Helical" evidence="12">
    <location>
        <begin position="116"/>
        <end position="137"/>
    </location>
</feature>
<name>A0AA35L750_9SAUR</name>
<comment type="subcellular location">
    <subcellularLocation>
        <location evidence="1">Cell membrane</location>
        <topology evidence="1">Multi-pass membrane protein</topology>
    </subcellularLocation>
</comment>
<dbReference type="Proteomes" id="UP001178461">
    <property type="component" value="Chromosome 13"/>
</dbReference>
<dbReference type="InterPro" id="IPR017978">
    <property type="entry name" value="GPCR_3_C"/>
</dbReference>
<dbReference type="PANTHER" id="PTHR24061">
    <property type="entry name" value="CALCIUM-SENSING RECEPTOR-RELATED"/>
    <property type="match status" value="1"/>
</dbReference>
<evidence type="ECO:0000256" key="3">
    <source>
        <dbReference type="ARBA" id="ARBA00022475"/>
    </source>
</evidence>
<evidence type="ECO:0000256" key="2">
    <source>
        <dbReference type="ARBA" id="ARBA00007242"/>
    </source>
</evidence>
<dbReference type="PROSITE" id="PS50259">
    <property type="entry name" value="G_PROTEIN_RECEP_F3_4"/>
    <property type="match status" value="1"/>
</dbReference>
<dbReference type="InterPro" id="IPR000337">
    <property type="entry name" value="GPCR_3"/>
</dbReference>
<reference evidence="14" key="1">
    <citation type="submission" date="2022-12" db="EMBL/GenBank/DDBJ databases">
        <authorList>
            <person name="Alioto T."/>
            <person name="Alioto T."/>
            <person name="Gomez Garrido J."/>
        </authorList>
    </citation>
    <scope>NUCLEOTIDE SEQUENCE</scope>
</reference>
<dbReference type="GO" id="GO:0005886">
    <property type="term" value="C:plasma membrane"/>
    <property type="evidence" value="ECO:0007669"/>
    <property type="project" value="UniProtKB-SubCell"/>
</dbReference>
<evidence type="ECO:0000259" key="13">
    <source>
        <dbReference type="PROSITE" id="PS50259"/>
    </source>
</evidence>
<evidence type="ECO:0000256" key="11">
    <source>
        <dbReference type="ARBA" id="ARBA00023224"/>
    </source>
</evidence>
<evidence type="ECO:0000256" key="6">
    <source>
        <dbReference type="ARBA" id="ARBA00022989"/>
    </source>
</evidence>
<keyword evidence="3" id="KW-1003">Cell membrane</keyword>
<feature type="transmembrane region" description="Helical" evidence="12">
    <location>
        <begin position="193"/>
        <end position="212"/>
    </location>
</feature>
<evidence type="ECO:0000313" key="14">
    <source>
        <dbReference type="EMBL" id="CAI5790438.1"/>
    </source>
</evidence>
<sequence length="347" mass="38815">MKALPPSMCTERCPPGYYKKVRESEPSCCYYCSQCPEGTISHQTDAYQCETCQEAEHPNKKQNRCIPKVTTFLAYDEPLGKGLASTGLTFALLTVLVLATFIKHQKTPVVKANNRSLTYLLLISLLLCFICSLLFIGRPRITTCLFRQAAFGNIFSLALSCVLAKTTTVVVAFMARSPGSKMRKWVGKRLSNYIILFCSLIQVVICAIWLFTSAPFPDLDMVSQSGLIVVQCNEGSDAMFYMVLGYMGLQASISFIVAFLARKLPDSFNEAKFITFSMLVFCSVWISFIPTYLSTKGKYMVAVEIFSILVSSAGLLGCIFAPKMFIIFLRPEVNTKNNFFRKNNFTK</sequence>
<feature type="transmembrane region" description="Helical" evidence="12">
    <location>
        <begin position="83"/>
        <end position="104"/>
    </location>
</feature>
<dbReference type="GO" id="GO:0004930">
    <property type="term" value="F:G protein-coupled receptor activity"/>
    <property type="evidence" value="ECO:0007669"/>
    <property type="project" value="UniProtKB-KW"/>
</dbReference>
<dbReference type="InterPro" id="IPR017979">
    <property type="entry name" value="GPCR_3_CS"/>
</dbReference>
<dbReference type="InterPro" id="IPR011500">
    <property type="entry name" value="GPCR_3_9-Cys_dom"/>
</dbReference>
<keyword evidence="10" id="KW-0325">Glycoprotein</keyword>
<keyword evidence="11" id="KW-0807">Transducer</keyword>
<comment type="similarity">
    <text evidence="2">Belongs to the G-protein coupled receptor 3 family.</text>
</comment>
<dbReference type="PANTHER" id="PTHR24061:SF599">
    <property type="entry name" value="G-PROTEIN COUPLED RECEPTORS FAMILY 3 PROFILE DOMAIN-CONTAINING PROTEIN"/>
    <property type="match status" value="1"/>
</dbReference>
<feature type="transmembrane region" description="Helical" evidence="12">
    <location>
        <begin position="239"/>
        <end position="261"/>
    </location>
</feature>
<keyword evidence="7" id="KW-0297">G-protein coupled receptor</keyword>
<accession>A0AA35L750</accession>
<feature type="transmembrane region" description="Helical" evidence="12">
    <location>
        <begin position="299"/>
        <end position="321"/>
    </location>
</feature>
<evidence type="ECO:0000256" key="10">
    <source>
        <dbReference type="ARBA" id="ARBA00023180"/>
    </source>
</evidence>
<keyword evidence="8 12" id="KW-0472">Membrane</keyword>
<evidence type="ECO:0000256" key="5">
    <source>
        <dbReference type="ARBA" id="ARBA00022729"/>
    </source>
</evidence>
<dbReference type="EMBL" id="OX395138">
    <property type="protein sequence ID" value="CAI5790438.1"/>
    <property type="molecule type" value="Genomic_DNA"/>
</dbReference>
<keyword evidence="6 12" id="KW-1133">Transmembrane helix</keyword>
<dbReference type="Pfam" id="PF00003">
    <property type="entry name" value="7tm_3"/>
    <property type="match status" value="1"/>
</dbReference>
<dbReference type="InterPro" id="IPR004073">
    <property type="entry name" value="GPCR_3_vmron_rcpt_2"/>
</dbReference>
<dbReference type="Pfam" id="PF07562">
    <property type="entry name" value="NCD3G"/>
    <property type="match status" value="1"/>
</dbReference>
<protein>
    <submittedName>
        <fullName evidence="14">Vomeronasal type-2 receptor 26-like</fullName>
    </submittedName>
</protein>